<dbReference type="EMBL" id="HBIR01000069">
    <property type="protein sequence ID" value="CAE0519860.1"/>
    <property type="molecule type" value="Transcribed_RNA"/>
</dbReference>
<dbReference type="AlphaFoldDB" id="A0A7S3RCZ9"/>
<name>A0A7S3RCZ9_EMIHU</name>
<sequence length="325" mass="36160">MPREEVGAPRQDLSAQPSVSAPSARLRGADPFRMPLGPEAAARQQVPLLYGQGGPRVLGLDRCAAFRSRTAVARRRVAVAGLFNTGTNLLFQLLLKNCALDQAPMFQVPWGKHNPLHWRGRHWAPRGRGRHVDVSAILPLVTIKDPLSWMASMCRSPYAAHFGRGAKAAAGEHGSTGLCPSPLPATATKVAWQPKRVYKYSSLPDLWNRWYREYVDASLPAVLVRYEDLLFDPERTVAPLCTCAGGRLRNGTFRTVEDAAKTRAAGHRTITDRSSALSKYGSERERYRRYSRVDLDFVRRAVDPELLRFFAYRVRPGGALNATSR</sequence>
<dbReference type="SUPFAM" id="SSF52540">
    <property type="entry name" value="P-loop containing nucleoside triphosphate hydrolases"/>
    <property type="match status" value="1"/>
</dbReference>
<gene>
    <name evidence="2" type="ORF">EHUX00137_LOCUS28</name>
</gene>
<feature type="region of interest" description="Disordered" evidence="1">
    <location>
        <begin position="1"/>
        <end position="35"/>
    </location>
</feature>
<dbReference type="Gene3D" id="3.40.50.300">
    <property type="entry name" value="P-loop containing nucleotide triphosphate hydrolases"/>
    <property type="match status" value="1"/>
</dbReference>
<accession>A0A7S3RCZ9</accession>
<evidence type="ECO:0000256" key="1">
    <source>
        <dbReference type="SAM" id="MobiDB-lite"/>
    </source>
</evidence>
<proteinExistence type="predicted"/>
<evidence type="ECO:0008006" key="3">
    <source>
        <dbReference type="Google" id="ProtNLM"/>
    </source>
</evidence>
<evidence type="ECO:0000313" key="2">
    <source>
        <dbReference type="EMBL" id="CAE0519860.1"/>
    </source>
</evidence>
<organism evidence="2">
    <name type="scientific">Emiliania huxleyi</name>
    <name type="common">Coccolithophore</name>
    <name type="synonym">Pontosphaera huxleyi</name>
    <dbReference type="NCBI Taxonomy" id="2903"/>
    <lineage>
        <taxon>Eukaryota</taxon>
        <taxon>Haptista</taxon>
        <taxon>Haptophyta</taxon>
        <taxon>Prymnesiophyceae</taxon>
        <taxon>Isochrysidales</taxon>
        <taxon>Noelaerhabdaceae</taxon>
        <taxon>Emiliania</taxon>
    </lineage>
</organism>
<reference evidence="2" key="1">
    <citation type="submission" date="2021-01" db="EMBL/GenBank/DDBJ databases">
        <authorList>
            <person name="Corre E."/>
            <person name="Pelletier E."/>
            <person name="Niang G."/>
            <person name="Scheremetjew M."/>
            <person name="Finn R."/>
            <person name="Kale V."/>
            <person name="Holt S."/>
            <person name="Cochrane G."/>
            <person name="Meng A."/>
            <person name="Brown T."/>
            <person name="Cohen L."/>
        </authorList>
    </citation>
    <scope>NUCLEOTIDE SEQUENCE</scope>
    <source>
        <strain evidence="2">379</strain>
    </source>
</reference>
<protein>
    <recommendedName>
        <fullName evidence="3">Sulfotransferase</fullName>
    </recommendedName>
</protein>
<dbReference type="InterPro" id="IPR027417">
    <property type="entry name" value="P-loop_NTPase"/>
</dbReference>